<dbReference type="InterPro" id="IPR011701">
    <property type="entry name" value="MFS"/>
</dbReference>
<dbReference type="Pfam" id="PF07690">
    <property type="entry name" value="MFS_1"/>
    <property type="match status" value="1"/>
</dbReference>
<feature type="transmembrane region" description="Helical" evidence="2">
    <location>
        <begin position="21"/>
        <end position="44"/>
    </location>
</feature>
<feature type="transmembrane region" description="Helical" evidence="2">
    <location>
        <begin position="318"/>
        <end position="335"/>
    </location>
</feature>
<dbReference type="EMBL" id="WMBF01000008">
    <property type="protein sequence ID" value="MBW5420366.1"/>
    <property type="molecule type" value="Genomic_DNA"/>
</dbReference>
<dbReference type="SUPFAM" id="SSF103473">
    <property type="entry name" value="MFS general substrate transporter"/>
    <property type="match status" value="2"/>
</dbReference>
<feature type="transmembrane region" description="Helical" evidence="2">
    <location>
        <begin position="56"/>
        <end position="74"/>
    </location>
</feature>
<reference evidence="3 4" key="1">
    <citation type="submission" date="2019-11" db="EMBL/GenBank/DDBJ databases">
        <authorList>
            <person name="Ay H."/>
        </authorList>
    </citation>
    <scope>NUCLEOTIDE SEQUENCE [LARGE SCALE GENOMIC DNA]</scope>
    <source>
        <strain evidence="3 4">BG9H</strain>
    </source>
</reference>
<gene>
    <name evidence="3" type="ORF">GKQ77_02120</name>
</gene>
<evidence type="ECO:0000313" key="3">
    <source>
        <dbReference type="EMBL" id="MBW5420366.1"/>
    </source>
</evidence>
<keyword evidence="4" id="KW-1185">Reference proteome</keyword>
<feature type="transmembrane region" description="Helical" evidence="2">
    <location>
        <begin position="179"/>
        <end position="199"/>
    </location>
</feature>
<evidence type="ECO:0000256" key="1">
    <source>
        <dbReference type="SAM" id="MobiDB-lite"/>
    </source>
</evidence>
<keyword evidence="2" id="KW-0812">Transmembrane</keyword>
<feature type="transmembrane region" description="Helical" evidence="2">
    <location>
        <begin position="401"/>
        <end position="420"/>
    </location>
</feature>
<evidence type="ECO:0000256" key="2">
    <source>
        <dbReference type="SAM" id="Phobius"/>
    </source>
</evidence>
<keyword evidence="2" id="KW-1133">Transmembrane helix</keyword>
<proteinExistence type="predicted"/>
<organism evidence="3 4">
    <name type="scientific">Streptomyces anatolicus</name>
    <dbReference type="NCBI Taxonomy" id="2675858"/>
    <lineage>
        <taxon>Bacteria</taxon>
        <taxon>Bacillati</taxon>
        <taxon>Actinomycetota</taxon>
        <taxon>Actinomycetes</taxon>
        <taxon>Kitasatosporales</taxon>
        <taxon>Streptomycetaceae</taxon>
        <taxon>Streptomyces</taxon>
    </lineage>
</organism>
<feature type="transmembrane region" description="Helical" evidence="2">
    <location>
        <begin position="86"/>
        <end position="104"/>
    </location>
</feature>
<evidence type="ECO:0000313" key="4">
    <source>
        <dbReference type="Proteomes" id="UP001197114"/>
    </source>
</evidence>
<feature type="region of interest" description="Disordered" evidence="1">
    <location>
        <begin position="450"/>
        <end position="494"/>
    </location>
</feature>
<feature type="region of interest" description="Disordered" evidence="1">
    <location>
        <begin position="210"/>
        <end position="243"/>
    </location>
</feature>
<feature type="transmembrane region" description="Helical" evidence="2">
    <location>
        <begin position="110"/>
        <end position="133"/>
    </location>
</feature>
<keyword evidence="2" id="KW-0472">Membrane</keyword>
<dbReference type="RefSeq" id="WP_219686875.1">
    <property type="nucleotide sequence ID" value="NZ_WMBF01000008.1"/>
</dbReference>
<name>A0ABS6YG27_9ACTN</name>
<protein>
    <submittedName>
        <fullName evidence="3">MFS transporter</fullName>
    </submittedName>
</protein>
<dbReference type="Gene3D" id="1.20.1250.20">
    <property type="entry name" value="MFS general substrate transporter like domains"/>
    <property type="match status" value="2"/>
</dbReference>
<feature type="transmembrane region" description="Helical" evidence="2">
    <location>
        <begin position="145"/>
        <end position="173"/>
    </location>
</feature>
<dbReference type="InterPro" id="IPR036259">
    <property type="entry name" value="MFS_trans_sf"/>
</dbReference>
<dbReference type="Proteomes" id="UP001197114">
    <property type="component" value="Unassembled WGS sequence"/>
</dbReference>
<sequence length="494" mass="51375">MTVAQNTGSVSPGAARHAKTVLISVIGLHLVAETALTPFLPQLFERLYDIEDPGATGLYIWICRIAGLAALPLWGLAARRWPLHKLVLAGLCGSAVLDLLLGMAPSYAAYTVLSTLIVMTNSALLLAYPAFIAEHGDESEDGERARLAGVCTLVVVFHLSVVVSTMVGAGVLALPEPRIGISAFAVLDALLAVLTYRILGKRPDTKAAESVASATDGSTAADDRDTDGASVTAPASPGTTMRGPSSRLTWFTMLAYAALIGVTFDFSVNVARPFFTEFSDSLGSGSVGSAVLFFLPSVSALAVLPLVRRCHDRFGERLLPLALAVGAAGMAWSWLADSLPGLAGGRVLYGVGLGLGQVAVELRMFRATGTKGPAFTAVETVRSAGLLAAPLAATAAVSHDLALPLAIAAAVQLFAVALSVRRFRNAAPESAVRQPGQVPPAQDLLATTGRVAVPKPQDGVPTTTELASARYDADDRTPSLMAQASPAYSEENHR</sequence>
<feature type="transmembrane region" description="Helical" evidence="2">
    <location>
        <begin position="287"/>
        <end position="306"/>
    </location>
</feature>
<feature type="transmembrane region" description="Helical" evidence="2">
    <location>
        <begin position="248"/>
        <end position="267"/>
    </location>
</feature>
<accession>A0ABS6YG27</accession>
<comment type="caution">
    <text evidence="3">The sequence shown here is derived from an EMBL/GenBank/DDBJ whole genome shotgun (WGS) entry which is preliminary data.</text>
</comment>